<evidence type="ECO:0000256" key="5">
    <source>
        <dbReference type="ARBA" id="ARBA00013023"/>
    </source>
</evidence>
<reference evidence="26 28" key="4">
    <citation type="submission" date="2017-03" db="EMBL/GenBank/DDBJ databases">
        <authorList>
            <person name="Regsiter A."/>
            <person name="William W."/>
        </authorList>
    </citation>
    <scope>NUCLEOTIDE SEQUENCE [LARGE SCALE GENOMIC DNA]</scope>
    <source>
        <strain evidence="26">PRJEB5721</strain>
    </source>
</reference>
<proteinExistence type="inferred from homology"/>
<gene>
    <name evidence="24" type="primary">folC</name>
    <name evidence="24" type="ORF">AFERRI_10048</name>
    <name evidence="26" type="ORF">AFERRI_20012</name>
    <name evidence="25" type="ORF">BBC27_13940</name>
</gene>
<name>A0A060UUX5_9PROT</name>
<evidence type="ECO:0000256" key="11">
    <source>
        <dbReference type="ARBA" id="ARBA00022840"/>
    </source>
</evidence>
<evidence type="ECO:0000256" key="6">
    <source>
        <dbReference type="ARBA" id="ARBA00013025"/>
    </source>
</evidence>
<dbReference type="InterPro" id="IPR036565">
    <property type="entry name" value="Mur-like_cat_sf"/>
</dbReference>
<dbReference type="EMBL" id="LT841305">
    <property type="protein sequence ID" value="SMH65231.1"/>
    <property type="molecule type" value="Genomic_DNA"/>
</dbReference>
<comment type="pathway">
    <text evidence="2">Cofactor biosynthesis; tetrahydrofolate biosynthesis; 7,8-dihydrofolate from 2-amino-4-hydroxy-6-hydroxymethyl-7,8-dihydropteridine diphosphate and 4-aminobenzoate: step 2/2.</text>
</comment>
<dbReference type="EC" id="6.3.2.17" evidence="6"/>
<dbReference type="GO" id="GO:0046656">
    <property type="term" value="P:folic acid biosynthetic process"/>
    <property type="evidence" value="ECO:0007669"/>
    <property type="project" value="UniProtKB-KW"/>
</dbReference>
<dbReference type="SUPFAM" id="SSF53244">
    <property type="entry name" value="MurD-like peptide ligases, peptide-binding domain"/>
    <property type="match status" value="1"/>
</dbReference>
<evidence type="ECO:0000259" key="22">
    <source>
        <dbReference type="Pfam" id="PF02875"/>
    </source>
</evidence>
<evidence type="ECO:0000256" key="8">
    <source>
        <dbReference type="ARBA" id="ARBA00022598"/>
    </source>
</evidence>
<evidence type="ECO:0000256" key="2">
    <source>
        <dbReference type="ARBA" id="ARBA00004799"/>
    </source>
</evidence>
<comment type="catalytic activity">
    <reaction evidence="19">
        <text>(6R)-5,10-methylenetetrahydrofolyl-(gamma-L-Glu)(n) + L-glutamate + ATP = (6R)-5,10-methylenetetrahydrofolyl-(gamma-L-Glu)(n+1) + ADP + phosphate + H(+)</text>
        <dbReference type="Rhea" id="RHEA:51912"/>
        <dbReference type="Rhea" id="RHEA-COMP:13257"/>
        <dbReference type="Rhea" id="RHEA-COMP:13258"/>
        <dbReference type="ChEBI" id="CHEBI:15378"/>
        <dbReference type="ChEBI" id="CHEBI:29985"/>
        <dbReference type="ChEBI" id="CHEBI:30616"/>
        <dbReference type="ChEBI" id="CHEBI:43474"/>
        <dbReference type="ChEBI" id="CHEBI:136572"/>
        <dbReference type="ChEBI" id="CHEBI:456216"/>
        <dbReference type="EC" id="6.3.2.17"/>
    </reaction>
</comment>
<dbReference type="GO" id="GO:0005524">
    <property type="term" value="F:ATP binding"/>
    <property type="evidence" value="ECO:0007669"/>
    <property type="project" value="UniProtKB-KW"/>
</dbReference>
<accession>A0A060UUX5</accession>
<evidence type="ECO:0000256" key="15">
    <source>
        <dbReference type="ARBA" id="ARBA00030592"/>
    </source>
</evidence>
<evidence type="ECO:0000256" key="4">
    <source>
        <dbReference type="ARBA" id="ARBA00008276"/>
    </source>
</evidence>
<evidence type="ECO:0000256" key="10">
    <source>
        <dbReference type="ARBA" id="ARBA00022741"/>
    </source>
</evidence>
<keyword evidence="12" id="KW-0460">Magnesium</keyword>
<dbReference type="Gene3D" id="3.40.1190.10">
    <property type="entry name" value="Mur-like, catalytic domain"/>
    <property type="match status" value="1"/>
</dbReference>
<evidence type="ECO:0000256" key="18">
    <source>
        <dbReference type="ARBA" id="ARBA00047808"/>
    </source>
</evidence>
<dbReference type="PIRSF" id="PIRSF001563">
    <property type="entry name" value="Folylpolyglu_synth"/>
    <property type="match status" value="1"/>
</dbReference>
<evidence type="ECO:0000256" key="16">
    <source>
        <dbReference type="ARBA" id="ARBA00032510"/>
    </source>
</evidence>
<dbReference type="InterPro" id="IPR013221">
    <property type="entry name" value="Mur_ligase_cen"/>
</dbReference>
<keyword evidence="10 21" id="KW-0547">Nucleotide-binding</keyword>
<feature type="domain" description="Mur ligase C-terminal" evidence="22">
    <location>
        <begin position="287"/>
        <end position="413"/>
    </location>
</feature>
<dbReference type="AlphaFoldDB" id="A0A060UUX5"/>
<dbReference type="Gene3D" id="3.90.190.20">
    <property type="entry name" value="Mur ligase, C-terminal domain"/>
    <property type="match status" value="1"/>
</dbReference>
<dbReference type="NCBIfam" id="TIGR01499">
    <property type="entry name" value="folC"/>
    <property type="match status" value="1"/>
</dbReference>
<dbReference type="Pfam" id="PF02875">
    <property type="entry name" value="Mur_ligase_C"/>
    <property type="match status" value="1"/>
</dbReference>
<evidence type="ECO:0000313" key="24">
    <source>
        <dbReference type="EMBL" id="CDQ12225.1"/>
    </source>
</evidence>
<protein>
    <recommendedName>
        <fullName evidence="7">Dihydrofolate synthase/folylpolyglutamate synthase</fullName>
        <ecNumber evidence="5">6.3.2.12</ecNumber>
        <ecNumber evidence="6">6.3.2.17</ecNumber>
    </recommendedName>
    <alternativeName>
        <fullName evidence="16">Folylpoly-gamma-glutamate synthetase-dihydrofolate synthetase</fullName>
    </alternativeName>
    <alternativeName>
        <fullName evidence="14">Folylpolyglutamate synthetase</fullName>
    </alternativeName>
    <alternativeName>
        <fullName evidence="15">Tetrahydrofolylpolyglutamate synthase</fullName>
    </alternativeName>
</protein>
<dbReference type="Proteomes" id="UP000193925">
    <property type="component" value="Chromosome AFERRI"/>
</dbReference>
<keyword evidence="8 21" id="KW-0436">Ligase</keyword>
<reference evidence="25 27" key="3">
    <citation type="submission" date="2016-07" db="EMBL/GenBank/DDBJ databases">
        <title>Draft genome of a psychrotolerant acidophile Acidithiobacillus ferrivorans strain YL15.</title>
        <authorList>
            <person name="Peng T."/>
            <person name="Ma L."/>
            <person name="Nan M."/>
            <person name="An N."/>
            <person name="Wang M."/>
            <person name="Qiu G."/>
            <person name="Zeng W."/>
        </authorList>
    </citation>
    <scope>NUCLEOTIDE SEQUENCE [LARGE SCALE GENOMIC DNA]</scope>
    <source>
        <strain evidence="25 27">YL15</strain>
    </source>
</reference>
<dbReference type="EC" id="6.3.2.12" evidence="5"/>
<dbReference type="GO" id="GO:0008841">
    <property type="term" value="F:dihydrofolate synthase activity"/>
    <property type="evidence" value="ECO:0007669"/>
    <property type="project" value="UniProtKB-EC"/>
</dbReference>
<evidence type="ECO:0000313" key="27">
    <source>
        <dbReference type="Proteomes" id="UP000093129"/>
    </source>
</evidence>
<evidence type="ECO:0000256" key="21">
    <source>
        <dbReference type="PIRNR" id="PIRNR001563"/>
    </source>
</evidence>
<dbReference type="InterPro" id="IPR004101">
    <property type="entry name" value="Mur_ligase_C"/>
</dbReference>
<evidence type="ECO:0000259" key="23">
    <source>
        <dbReference type="Pfam" id="PF08245"/>
    </source>
</evidence>
<evidence type="ECO:0000313" key="28">
    <source>
        <dbReference type="Proteomes" id="UP000193925"/>
    </source>
</evidence>
<comment type="similarity">
    <text evidence="4 21">Belongs to the folylpolyglutamate synthase family.</text>
</comment>
<dbReference type="InterPro" id="IPR001645">
    <property type="entry name" value="Folylpolyglutamate_synth"/>
</dbReference>
<sequence length="429" mass="45943">MVSFPDTLSDRVAELAGPPEQIVMGLERMLAALAALKIPARLPMPVILVGGTNGKGSTVAYLEAFYRQAGYRVGAYTSPHLWQFTERLRLDGRPASESLWRRQLTEIADTARQIPLTYFEIATLAAVRMMLATGVDVAILEVGLGGRLDAVNAFTPDCSIVTTVDLDHQDWLGSDRASIGREKAGIFRRKVPALYGDAEDPCASVLAAAVRADVPLRQLGRDFHIDPLRGKWSGFGQEKQVPAPLWAAPSQWANLALAVAALSLLEAKLPVPDSAISAWTRAPELPGRCQWRQPWGKDGPDLLVDVAHNPQAARQLAALLAARKGAARCHAIVGMLADKDMAGTLAPLLHWVDAWHVLEITGTPRAAATTQLGAVLEGMNATTVSAGVGMEQALAAARTTLAGGDILLCFGSFHLVKQLPMAWLQSDPA</sequence>
<organism evidence="24">
    <name type="scientific">Acidithiobacillus ferrivorans</name>
    <dbReference type="NCBI Taxonomy" id="160808"/>
    <lineage>
        <taxon>Bacteria</taxon>
        <taxon>Pseudomonadati</taxon>
        <taxon>Pseudomonadota</taxon>
        <taxon>Acidithiobacillia</taxon>
        <taxon>Acidithiobacillales</taxon>
        <taxon>Acidithiobacillaceae</taxon>
        <taxon>Acidithiobacillus</taxon>
    </lineage>
</organism>
<evidence type="ECO:0000256" key="1">
    <source>
        <dbReference type="ARBA" id="ARBA00002714"/>
    </source>
</evidence>
<dbReference type="EMBL" id="MASQ01000098">
    <property type="protein sequence ID" value="OCB02299.1"/>
    <property type="molecule type" value="Genomic_DNA"/>
</dbReference>
<dbReference type="GO" id="GO:0046654">
    <property type="term" value="P:tetrahydrofolate biosynthetic process"/>
    <property type="evidence" value="ECO:0007669"/>
    <property type="project" value="UniProtKB-UniPathway"/>
</dbReference>
<evidence type="ECO:0000256" key="13">
    <source>
        <dbReference type="ARBA" id="ARBA00022909"/>
    </source>
</evidence>
<comment type="catalytic activity">
    <reaction evidence="18">
        <text>10-formyltetrahydrofolyl-(gamma-L-Glu)(n) + L-glutamate + ATP = 10-formyltetrahydrofolyl-(gamma-L-Glu)(n+1) + ADP + phosphate + H(+)</text>
        <dbReference type="Rhea" id="RHEA:51904"/>
        <dbReference type="Rhea" id="RHEA-COMP:13088"/>
        <dbReference type="Rhea" id="RHEA-COMP:14300"/>
        <dbReference type="ChEBI" id="CHEBI:15378"/>
        <dbReference type="ChEBI" id="CHEBI:29985"/>
        <dbReference type="ChEBI" id="CHEBI:30616"/>
        <dbReference type="ChEBI" id="CHEBI:43474"/>
        <dbReference type="ChEBI" id="CHEBI:134413"/>
        <dbReference type="ChEBI" id="CHEBI:456216"/>
        <dbReference type="EC" id="6.3.2.17"/>
    </reaction>
</comment>
<dbReference type="GO" id="GO:0004326">
    <property type="term" value="F:tetrahydrofolylpolyglutamate synthase activity"/>
    <property type="evidence" value="ECO:0007669"/>
    <property type="project" value="UniProtKB-EC"/>
</dbReference>
<dbReference type="Pfam" id="PF08245">
    <property type="entry name" value="Mur_ligase_M"/>
    <property type="match status" value="1"/>
</dbReference>
<comment type="catalytic activity">
    <reaction evidence="17">
        <text>(6S)-5,6,7,8-tetrahydrofolyl-(gamma-L-Glu)(n) + L-glutamate + ATP = (6S)-5,6,7,8-tetrahydrofolyl-(gamma-L-Glu)(n+1) + ADP + phosphate + H(+)</text>
        <dbReference type="Rhea" id="RHEA:10580"/>
        <dbReference type="Rhea" id="RHEA-COMP:14738"/>
        <dbReference type="Rhea" id="RHEA-COMP:14740"/>
        <dbReference type="ChEBI" id="CHEBI:15378"/>
        <dbReference type="ChEBI" id="CHEBI:29985"/>
        <dbReference type="ChEBI" id="CHEBI:30616"/>
        <dbReference type="ChEBI" id="CHEBI:43474"/>
        <dbReference type="ChEBI" id="CHEBI:141005"/>
        <dbReference type="ChEBI" id="CHEBI:456216"/>
        <dbReference type="EC" id="6.3.2.17"/>
    </reaction>
</comment>
<evidence type="ECO:0000256" key="20">
    <source>
        <dbReference type="ARBA" id="ARBA00049161"/>
    </source>
</evidence>
<keyword evidence="9" id="KW-0479">Metal-binding</keyword>
<evidence type="ECO:0000256" key="12">
    <source>
        <dbReference type="ARBA" id="ARBA00022842"/>
    </source>
</evidence>
<keyword evidence="11 21" id="KW-0067">ATP-binding</keyword>
<dbReference type="InterPro" id="IPR036615">
    <property type="entry name" value="Mur_ligase_C_dom_sf"/>
</dbReference>
<keyword evidence="13" id="KW-0289">Folate biosynthesis</keyword>
<dbReference type="PANTHER" id="PTHR11136:SF0">
    <property type="entry name" value="DIHYDROFOLATE SYNTHETASE-RELATED"/>
    <property type="match status" value="1"/>
</dbReference>
<reference evidence="24" key="2">
    <citation type="submission" date="2014-07" db="EMBL/GenBank/DDBJ databases">
        <title>Initial genome analysis of the psychrotolerant acidophile Acidithiobacillus ferrivorans CF27: insights into iron and sulfur oxidation pathways and into biofilm formation.</title>
        <authorList>
            <person name="Talla E."/>
            <person name="Hedrich S."/>
            <person name="Mangenot S."/>
            <person name="Ji B."/>
            <person name="Johnson D.B."/>
            <person name="Barbe V."/>
            <person name="Bonnefoy V."/>
        </authorList>
    </citation>
    <scope>NUCLEOTIDE SEQUENCE [LARGE SCALE GENOMIC DNA]</scope>
    <source>
        <strain evidence="24">CF27</strain>
    </source>
</reference>
<comment type="catalytic activity">
    <reaction evidence="20">
        <text>7,8-dihydropteroate + L-glutamate + ATP = 7,8-dihydrofolate + ADP + phosphate + H(+)</text>
        <dbReference type="Rhea" id="RHEA:23584"/>
        <dbReference type="ChEBI" id="CHEBI:15378"/>
        <dbReference type="ChEBI" id="CHEBI:17839"/>
        <dbReference type="ChEBI" id="CHEBI:29985"/>
        <dbReference type="ChEBI" id="CHEBI:30616"/>
        <dbReference type="ChEBI" id="CHEBI:43474"/>
        <dbReference type="ChEBI" id="CHEBI:57451"/>
        <dbReference type="ChEBI" id="CHEBI:456216"/>
        <dbReference type="EC" id="6.3.2.12"/>
    </reaction>
</comment>
<comment type="pathway">
    <text evidence="3">Cofactor biosynthesis; tetrahydrofolylpolyglutamate biosynthesis.</text>
</comment>
<evidence type="ECO:0000256" key="17">
    <source>
        <dbReference type="ARBA" id="ARBA00047493"/>
    </source>
</evidence>
<dbReference type="GO" id="GO:0005737">
    <property type="term" value="C:cytoplasm"/>
    <property type="evidence" value="ECO:0007669"/>
    <property type="project" value="TreeGrafter"/>
</dbReference>
<dbReference type="Proteomes" id="UP000093129">
    <property type="component" value="Unassembled WGS sequence"/>
</dbReference>
<dbReference type="GO" id="GO:0046872">
    <property type="term" value="F:metal ion binding"/>
    <property type="evidence" value="ECO:0007669"/>
    <property type="project" value="UniProtKB-KW"/>
</dbReference>
<evidence type="ECO:0000256" key="19">
    <source>
        <dbReference type="ARBA" id="ARBA00049035"/>
    </source>
</evidence>
<evidence type="ECO:0000256" key="7">
    <source>
        <dbReference type="ARBA" id="ARBA00019357"/>
    </source>
</evidence>
<reference evidence="24" key="1">
    <citation type="submission" date="2014-03" db="EMBL/GenBank/DDBJ databases">
        <authorList>
            <person name="Genoscope - CEA"/>
        </authorList>
    </citation>
    <scope>NUCLEOTIDE SEQUENCE [LARGE SCALE GENOMIC DNA]</scope>
    <source>
        <strain evidence="24">CF27</strain>
    </source>
</reference>
<evidence type="ECO:0000256" key="14">
    <source>
        <dbReference type="ARBA" id="ARBA00030048"/>
    </source>
</evidence>
<comment type="function">
    <text evidence="1">Functions in two distinct reactions of the de novo folate biosynthetic pathway. Catalyzes the addition of a glutamate residue to dihydropteroate (7,8-dihydropteroate or H2Pte) to form dihydrofolate (7,8-dihydrofolate monoglutamate or H2Pte-Glu). Also catalyzes successive additions of L-glutamate to tetrahydrofolate or 10-formyltetrahydrofolate or 5,10-methylenetetrahydrofolate, leading to folylpolyglutamate derivatives.</text>
</comment>
<feature type="domain" description="Mur ligase central" evidence="23">
    <location>
        <begin position="49"/>
        <end position="191"/>
    </location>
</feature>
<dbReference type="RefSeq" id="WP_035190125.1">
    <property type="nucleotide sequence ID" value="NZ_LT841305.1"/>
</dbReference>
<keyword evidence="28" id="KW-1185">Reference proteome</keyword>
<dbReference type="SUPFAM" id="SSF53623">
    <property type="entry name" value="MurD-like peptide ligases, catalytic domain"/>
    <property type="match status" value="1"/>
</dbReference>
<dbReference type="PANTHER" id="PTHR11136">
    <property type="entry name" value="FOLYLPOLYGLUTAMATE SYNTHASE-RELATED"/>
    <property type="match status" value="1"/>
</dbReference>
<evidence type="ECO:0000256" key="9">
    <source>
        <dbReference type="ARBA" id="ARBA00022723"/>
    </source>
</evidence>
<evidence type="ECO:0000313" key="25">
    <source>
        <dbReference type="EMBL" id="OCB02299.1"/>
    </source>
</evidence>
<dbReference type="UniPathway" id="UPA00077">
    <property type="reaction ID" value="UER00157"/>
</dbReference>
<dbReference type="EMBL" id="CCCS020000001">
    <property type="protein sequence ID" value="CDQ12225.1"/>
    <property type="molecule type" value="Genomic_DNA"/>
</dbReference>
<evidence type="ECO:0000313" key="26">
    <source>
        <dbReference type="EMBL" id="SMH65231.1"/>
    </source>
</evidence>
<evidence type="ECO:0000256" key="3">
    <source>
        <dbReference type="ARBA" id="ARBA00005150"/>
    </source>
</evidence>